<feature type="compositionally biased region" description="Low complexity" evidence="1">
    <location>
        <begin position="27"/>
        <end position="39"/>
    </location>
</feature>
<feature type="region of interest" description="Disordered" evidence="1">
    <location>
        <begin position="1"/>
        <end position="60"/>
    </location>
</feature>
<keyword evidence="3" id="KW-1185">Reference proteome</keyword>
<sequence>MAKGQMLPPSTGAPLEVTPEFVEQEARSGAASGSKANAKQPAKVVKASTPEEATTPLPAVDAPPAEICEVVDKVIAEANAELAVNQATAAIIWVNKVGPVVRLAKESGSWKEAVDPATDKVYRSWIKWGDDRGISKTHLYRLVKEVPVSKALEGVYTGQLTTRQVDFLYTVMRKHGGEAMAGMWQKAVEFGGPTLANLEKAKQALNLSTTASDDEDADELEAKNGRMLQLKAVRVDFDPDRLRADAARDPKAAREYADLLGTVRNIVLEAIGQDAQ</sequence>
<organism evidence="2 3">
    <name type="scientific">Kitasatospora viridis</name>
    <dbReference type="NCBI Taxonomy" id="281105"/>
    <lineage>
        <taxon>Bacteria</taxon>
        <taxon>Bacillati</taxon>
        <taxon>Actinomycetota</taxon>
        <taxon>Actinomycetes</taxon>
        <taxon>Kitasatosporales</taxon>
        <taxon>Streptomycetaceae</taxon>
        <taxon>Kitasatospora</taxon>
    </lineage>
</organism>
<dbReference type="EMBL" id="VIWT01000008">
    <property type="protein sequence ID" value="TWF71649.1"/>
    <property type="molecule type" value="Genomic_DNA"/>
</dbReference>
<dbReference type="Proteomes" id="UP000317940">
    <property type="component" value="Unassembled WGS sequence"/>
</dbReference>
<name>A0A561S9U6_9ACTN</name>
<proteinExistence type="predicted"/>
<reference evidence="2 3" key="1">
    <citation type="submission" date="2019-06" db="EMBL/GenBank/DDBJ databases">
        <title>Sequencing the genomes of 1000 actinobacteria strains.</title>
        <authorList>
            <person name="Klenk H.-P."/>
        </authorList>
    </citation>
    <scope>NUCLEOTIDE SEQUENCE [LARGE SCALE GENOMIC DNA]</scope>
    <source>
        <strain evidence="2 3">DSM 44826</strain>
    </source>
</reference>
<comment type="caution">
    <text evidence="2">The sequence shown here is derived from an EMBL/GenBank/DDBJ whole genome shotgun (WGS) entry which is preliminary data.</text>
</comment>
<evidence type="ECO:0000313" key="3">
    <source>
        <dbReference type="Proteomes" id="UP000317940"/>
    </source>
</evidence>
<protein>
    <submittedName>
        <fullName evidence="2">Uncharacterized protein</fullName>
    </submittedName>
</protein>
<dbReference type="RefSeq" id="WP_145911452.1">
    <property type="nucleotide sequence ID" value="NZ_BAAAMZ010000022.1"/>
</dbReference>
<accession>A0A561S9U6</accession>
<evidence type="ECO:0000256" key="1">
    <source>
        <dbReference type="SAM" id="MobiDB-lite"/>
    </source>
</evidence>
<dbReference type="AlphaFoldDB" id="A0A561S9U6"/>
<evidence type="ECO:0000313" key="2">
    <source>
        <dbReference type="EMBL" id="TWF71649.1"/>
    </source>
</evidence>
<gene>
    <name evidence="2" type="ORF">FHX73_1820</name>
</gene>